<evidence type="ECO:0000313" key="2">
    <source>
        <dbReference type="Proteomes" id="UP000737018"/>
    </source>
</evidence>
<evidence type="ECO:0000313" key="1">
    <source>
        <dbReference type="EMBL" id="KAF3974382.1"/>
    </source>
</evidence>
<organism evidence="1 2">
    <name type="scientific">Castanea mollissima</name>
    <name type="common">Chinese chestnut</name>
    <dbReference type="NCBI Taxonomy" id="60419"/>
    <lineage>
        <taxon>Eukaryota</taxon>
        <taxon>Viridiplantae</taxon>
        <taxon>Streptophyta</taxon>
        <taxon>Embryophyta</taxon>
        <taxon>Tracheophyta</taxon>
        <taxon>Spermatophyta</taxon>
        <taxon>Magnoliopsida</taxon>
        <taxon>eudicotyledons</taxon>
        <taxon>Gunneridae</taxon>
        <taxon>Pentapetalae</taxon>
        <taxon>rosids</taxon>
        <taxon>fabids</taxon>
        <taxon>Fagales</taxon>
        <taxon>Fagaceae</taxon>
        <taxon>Castanea</taxon>
    </lineage>
</organism>
<reference evidence="1" key="1">
    <citation type="submission" date="2020-03" db="EMBL/GenBank/DDBJ databases">
        <title>Castanea mollissima Vanexum genome sequencing.</title>
        <authorList>
            <person name="Staton M."/>
        </authorList>
    </citation>
    <scope>NUCLEOTIDE SEQUENCE</scope>
    <source>
        <tissue evidence="1">Leaf</tissue>
    </source>
</reference>
<gene>
    <name evidence="1" type="ORF">CMV_002260</name>
</gene>
<name>A0A8J4VXN3_9ROSI</name>
<dbReference type="EMBL" id="JRKL02000160">
    <property type="protein sequence ID" value="KAF3974382.1"/>
    <property type="molecule type" value="Genomic_DNA"/>
</dbReference>
<protein>
    <submittedName>
        <fullName evidence="1">Uncharacterized protein</fullName>
    </submittedName>
</protein>
<dbReference type="Proteomes" id="UP000737018">
    <property type="component" value="Unassembled WGS sequence"/>
</dbReference>
<dbReference type="AlphaFoldDB" id="A0A8J4VXN3"/>
<keyword evidence="2" id="KW-1185">Reference proteome</keyword>
<sequence length="74" mass="8375">MKKVVRFLVTGKKSVNTTPEEISVGTEYQTSVEPKGKFDNYTQSGKGIFEKSVWKLLGISIRAMVKIFMRIGFN</sequence>
<accession>A0A8J4VXN3</accession>
<proteinExistence type="predicted"/>
<comment type="caution">
    <text evidence="1">The sequence shown here is derived from an EMBL/GenBank/DDBJ whole genome shotgun (WGS) entry which is preliminary data.</text>
</comment>